<dbReference type="Gene3D" id="1.10.10.10">
    <property type="entry name" value="Winged helix-like DNA-binding domain superfamily/Winged helix DNA-binding domain"/>
    <property type="match status" value="1"/>
</dbReference>
<reference evidence="1 2" key="1">
    <citation type="submission" date="2016-10" db="EMBL/GenBank/DDBJ databases">
        <authorList>
            <person name="de Groot N.N."/>
        </authorList>
    </citation>
    <scope>NUCLEOTIDE SEQUENCE [LARGE SCALE GENOMIC DNA]</scope>
    <source>
        <strain evidence="1 2">NP_1H</strain>
    </source>
</reference>
<evidence type="ECO:0000313" key="2">
    <source>
        <dbReference type="Proteomes" id="UP000199258"/>
    </source>
</evidence>
<proteinExistence type="predicted"/>
<dbReference type="STRING" id="335973.SAMN04488693_11348"/>
<keyword evidence="1" id="KW-0238">DNA-binding</keyword>
<evidence type="ECO:0000313" key="1">
    <source>
        <dbReference type="EMBL" id="SDI52128.1"/>
    </source>
</evidence>
<protein>
    <submittedName>
        <fullName evidence="1">Winged helix-turn-helix DNA-binding</fullName>
    </submittedName>
</protein>
<dbReference type="InterPro" id="IPR036390">
    <property type="entry name" value="WH_DNA-bd_sf"/>
</dbReference>
<dbReference type="InterPro" id="IPR036388">
    <property type="entry name" value="WH-like_DNA-bd_sf"/>
</dbReference>
<dbReference type="GO" id="GO:0003677">
    <property type="term" value="F:DNA binding"/>
    <property type="evidence" value="ECO:0007669"/>
    <property type="project" value="UniProtKB-KW"/>
</dbReference>
<dbReference type="AlphaFoldDB" id="A0A1G8L8W6"/>
<organism evidence="1 2">
    <name type="scientific">Arthrobacter subterraneus</name>
    <dbReference type="NCBI Taxonomy" id="335973"/>
    <lineage>
        <taxon>Bacteria</taxon>
        <taxon>Bacillati</taxon>
        <taxon>Actinomycetota</taxon>
        <taxon>Actinomycetes</taxon>
        <taxon>Micrococcales</taxon>
        <taxon>Micrococcaceae</taxon>
        <taxon>Arthrobacter</taxon>
    </lineage>
</organism>
<keyword evidence="2" id="KW-1185">Reference proteome</keyword>
<dbReference type="Proteomes" id="UP000199258">
    <property type="component" value="Unassembled WGS sequence"/>
</dbReference>
<gene>
    <name evidence="1" type="ORF">SAMN04488693_11348</name>
</gene>
<dbReference type="OrthoDB" id="371140at2"/>
<dbReference type="Pfam" id="PF13412">
    <property type="entry name" value="HTH_24"/>
    <property type="match status" value="1"/>
</dbReference>
<sequence length="120" mass="13057">MSVDATGSSAADGAAGRPSWTILTNHGHVLLAVAADPNLLVEEIAQRVGITRRATLHILKDLEQAGYIHRFKDGRRNRYVVEGNRPFRHPAESHHDVGSLLKIFIDEDREAGGPDTAAGR</sequence>
<dbReference type="CDD" id="cd00090">
    <property type="entry name" value="HTH_ARSR"/>
    <property type="match status" value="1"/>
</dbReference>
<dbReference type="InterPro" id="IPR011991">
    <property type="entry name" value="ArsR-like_HTH"/>
</dbReference>
<accession>A0A1G8L8W6</accession>
<name>A0A1G8L8W6_9MICC</name>
<dbReference type="SUPFAM" id="SSF46785">
    <property type="entry name" value="Winged helix' DNA-binding domain"/>
    <property type="match status" value="1"/>
</dbReference>
<dbReference type="RefSeq" id="WP_090587353.1">
    <property type="nucleotide sequence ID" value="NZ_FNDT01000013.1"/>
</dbReference>
<dbReference type="EMBL" id="FNDT01000013">
    <property type="protein sequence ID" value="SDI52128.1"/>
    <property type="molecule type" value="Genomic_DNA"/>
</dbReference>